<dbReference type="SMART" id="SM00248">
    <property type="entry name" value="ANK"/>
    <property type="match status" value="4"/>
</dbReference>
<dbReference type="Gene3D" id="1.25.40.20">
    <property type="entry name" value="Ankyrin repeat-containing domain"/>
    <property type="match status" value="1"/>
</dbReference>
<feature type="compositionally biased region" description="Low complexity" evidence="3">
    <location>
        <begin position="272"/>
        <end position="283"/>
    </location>
</feature>
<evidence type="ECO:0000256" key="3">
    <source>
        <dbReference type="SAM" id="MobiDB-lite"/>
    </source>
</evidence>
<dbReference type="PANTHER" id="PTHR24180:SF45">
    <property type="entry name" value="POLY [ADP-RIBOSE] POLYMERASE TANKYRASE"/>
    <property type="match status" value="1"/>
</dbReference>
<reference evidence="4" key="1">
    <citation type="submission" date="2021-01" db="EMBL/GenBank/DDBJ databases">
        <authorList>
            <person name="Corre E."/>
            <person name="Pelletier E."/>
            <person name="Niang G."/>
            <person name="Scheremetjew M."/>
            <person name="Finn R."/>
            <person name="Kale V."/>
            <person name="Holt S."/>
            <person name="Cochrane G."/>
            <person name="Meng A."/>
            <person name="Brown T."/>
            <person name="Cohen L."/>
        </authorList>
    </citation>
    <scope>NUCLEOTIDE SEQUENCE</scope>
    <source>
        <strain evidence="4">CCMP127</strain>
    </source>
</reference>
<dbReference type="InterPro" id="IPR036770">
    <property type="entry name" value="Ankyrin_rpt-contain_sf"/>
</dbReference>
<name>A0A7S3P4E2_9STRA</name>
<feature type="compositionally biased region" description="Polar residues" evidence="3">
    <location>
        <begin position="261"/>
        <end position="271"/>
    </location>
</feature>
<accession>A0A7S3P4E2</accession>
<dbReference type="AlphaFoldDB" id="A0A7S3P4E2"/>
<dbReference type="PANTHER" id="PTHR24180">
    <property type="entry name" value="CYCLIN-DEPENDENT KINASE INHIBITOR 2C-RELATED"/>
    <property type="match status" value="1"/>
</dbReference>
<dbReference type="Pfam" id="PF12796">
    <property type="entry name" value="Ank_2"/>
    <property type="match status" value="1"/>
</dbReference>
<gene>
    <name evidence="4" type="ORF">ACOF00016_LOCUS4054</name>
</gene>
<keyword evidence="1" id="KW-0677">Repeat</keyword>
<proteinExistence type="predicted"/>
<evidence type="ECO:0000256" key="2">
    <source>
        <dbReference type="ARBA" id="ARBA00023043"/>
    </source>
</evidence>
<protein>
    <submittedName>
        <fullName evidence="4">Uncharacterized protein</fullName>
    </submittedName>
</protein>
<dbReference type="Pfam" id="PF13637">
    <property type="entry name" value="Ank_4"/>
    <property type="match status" value="1"/>
</dbReference>
<organism evidence="4">
    <name type="scientific">Amphora coffeiformis</name>
    <dbReference type="NCBI Taxonomy" id="265554"/>
    <lineage>
        <taxon>Eukaryota</taxon>
        <taxon>Sar</taxon>
        <taxon>Stramenopiles</taxon>
        <taxon>Ochrophyta</taxon>
        <taxon>Bacillariophyta</taxon>
        <taxon>Bacillariophyceae</taxon>
        <taxon>Bacillariophycidae</taxon>
        <taxon>Thalassiophysales</taxon>
        <taxon>Catenulaceae</taxon>
        <taxon>Amphora</taxon>
    </lineage>
</organism>
<dbReference type="SUPFAM" id="SSF48403">
    <property type="entry name" value="Ankyrin repeat"/>
    <property type="match status" value="1"/>
</dbReference>
<sequence>MGQVFSSSRLSSFWYDDRLLRACSEGRYHQVVTLVQHYGANVNCYDSRDGDTPLHKACRRAIFYDHFYYHSNNDDDHHHHHHLHDESGSSDDALLHVVDYLLRRGAKVDAVDRGGCTVLMWACVYHDVELVRLLAQRYGANVHLRDPLEQTALHKAHDNLEIVRLLVEECGADVHVRDCFGLSLEDRLTVQIQRELTSREFTNRFDRHVQRAQQVLVYLHSLDAQNNGTTAAAFPTIKASHLPPTTSASTPTTPRNVISYNGVKNDSSFPPATQAKTTTTATTSPRLLARQSARINDSFLVVHDEEQETFHSANSGTHQIACGDDGATDPSTDGLLRDFVQTERVHL</sequence>
<dbReference type="InterPro" id="IPR051637">
    <property type="entry name" value="Ank_repeat_dom-contain_49"/>
</dbReference>
<keyword evidence="2" id="KW-0040">ANK repeat</keyword>
<evidence type="ECO:0000256" key="1">
    <source>
        <dbReference type="ARBA" id="ARBA00022737"/>
    </source>
</evidence>
<feature type="region of interest" description="Disordered" evidence="3">
    <location>
        <begin position="261"/>
        <end position="283"/>
    </location>
</feature>
<evidence type="ECO:0000313" key="4">
    <source>
        <dbReference type="EMBL" id="CAE0406132.1"/>
    </source>
</evidence>
<dbReference type="InterPro" id="IPR002110">
    <property type="entry name" value="Ankyrin_rpt"/>
</dbReference>
<dbReference type="EMBL" id="HBIM01004738">
    <property type="protein sequence ID" value="CAE0406132.1"/>
    <property type="molecule type" value="Transcribed_RNA"/>
</dbReference>